<proteinExistence type="predicted"/>
<evidence type="ECO:0000313" key="1">
    <source>
        <dbReference type="EMBL" id="EDM07741.1"/>
    </source>
</evidence>
<dbReference type="Proteomes" id="UP000234681">
    <property type="component" value="Chromosome 1"/>
</dbReference>
<dbReference type="RGD" id="1305600">
    <property type="gene designation" value="U2af1l4"/>
</dbReference>
<organism evidence="1 2">
    <name type="scientific">Rattus norvegicus</name>
    <name type="common">Rat</name>
    <dbReference type="NCBI Taxonomy" id="10116"/>
    <lineage>
        <taxon>Eukaryota</taxon>
        <taxon>Metazoa</taxon>
        <taxon>Chordata</taxon>
        <taxon>Craniata</taxon>
        <taxon>Vertebrata</taxon>
        <taxon>Euteleostomi</taxon>
        <taxon>Mammalia</taxon>
        <taxon>Eutheria</taxon>
        <taxon>Euarchontoglires</taxon>
        <taxon>Glires</taxon>
        <taxon>Rodentia</taxon>
        <taxon>Myomorpha</taxon>
        <taxon>Muroidea</taxon>
        <taxon>Muridae</taxon>
        <taxon>Murinae</taxon>
        <taxon>Rattus</taxon>
    </lineage>
</organism>
<evidence type="ECO:0000313" key="2">
    <source>
        <dbReference type="Proteomes" id="UP000234681"/>
    </source>
</evidence>
<dbReference type="AlphaFoldDB" id="A6J9Z6"/>
<gene>
    <name evidence="1 3" type="primary">U2af1l4</name>
    <name evidence="1" type="ORF">rCG_54563</name>
</gene>
<sequence>MCVITSGTTSWAMSMLSSGGRRMQSGLWRNSITAGSTGRLCMLSCLRSLTSESHAADSMRWGNVPEVASATLCTCDPYPGTCAGSSMGEDPGIGHLQGPIQVTDPEKGTDAVPQTTGMVASETGALALHPRA</sequence>
<protein>
    <submittedName>
        <fullName evidence="1">U2 small nuclear RNA auxiliary factor 1-like 4, isoform CRA_e</fullName>
    </submittedName>
</protein>
<dbReference type="EMBL" id="CH473979">
    <property type="protein sequence ID" value="EDM07741.1"/>
    <property type="molecule type" value="Genomic_DNA"/>
</dbReference>
<evidence type="ECO:0000313" key="3">
    <source>
        <dbReference type="RGD" id="1305600"/>
    </source>
</evidence>
<accession>A6J9Z6</accession>
<name>A6J9Z6_RAT</name>
<reference evidence="1 2" key="1">
    <citation type="submission" date="2005-09" db="EMBL/GenBank/DDBJ databases">
        <authorList>
            <person name="Mural R.J."/>
            <person name="Li P.W."/>
            <person name="Adams M.D."/>
            <person name="Amanatides P.G."/>
            <person name="Baden-Tillson H."/>
            <person name="Barnstead M."/>
            <person name="Chin S.H."/>
            <person name="Dew I."/>
            <person name="Evans C.A."/>
            <person name="Ferriera S."/>
            <person name="Flanigan M."/>
            <person name="Fosler C."/>
            <person name="Glodek A."/>
            <person name="Gu Z."/>
            <person name="Holt R.A."/>
            <person name="Jennings D."/>
            <person name="Kraft C.L."/>
            <person name="Lu F."/>
            <person name="Nguyen T."/>
            <person name="Nusskern D.R."/>
            <person name="Pfannkoch C.M."/>
            <person name="Sitter C."/>
            <person name="Sutton G.G."/>
            <person name="Venter J.C."/>
            <person name="Wang Z."/>
            <person name="Woodage T."/>
            <person name="Zheng X.H."/>
            <person name="Zhong F."/>
        </authorList>
    </citation>
    <scope>NUCLEOTIDE SEQUENCE [LARGE SCALE GENOMIC DNA]</scope>
    <source>
        <strain>BN</strain>
        <strain evidence="2">Sprague-Dawley</strain>
    </source>
</reference>